<dbReference type="SUPFAM" id="SSF53335">
    <property type="entry name" value="S-adenosyl-L-methionine-dependent methyltransferases"/>
    <property type="match status" value="1"/>
</dbReference>
<proteinExistence type="predicted"/>
<comment type="caution">
    <text evidence="9">The sequence shown here is derived from an EMBL/GenBank/DDBJ whole genome shotgun (WGS) entry which is preliminary data.</text>
</comment>
<dbReference type="GO" id="GO:0003886">
    <property type="term" value="F:DNA (cytosine-5-)-methyltransferase activity"/>
    <property type="evidence" value="ECO:0007669"/>
    <property type="project" value="UniProtKB-EC"/>
</dbReference>
<dbReference type="AlphaFoldDB" id="A0A2P6S988"/>
<evidence type="ECO:0000256" key="1">
    <source>
        <dbReference type="ARBA" id="ARBA00004123"/>
    </source>
</evidence>
<dbReference type="InterPro" id="IPR029063">
    <property type="entry name" value="SAM-dependent_MTases_sf"/>
</dbReference>
<dbReference type="Proteomes" id="UP000238479">
    <property type="component" value="Chromosome 1"/>
</dbReference>
<evidence type="ECO:0000256" key="7">
    <source>
        <dbReference type="ARBA" id="ARBA00023242"/>
    </source>
</evidence>
<keyword evidence="6" id="KW-0238">DNA-binding</keyword>
<keyword evidence="5" id="KW-0677">Repeat</keyword>
<protein>
    <submittedName>
        <fullName evidence="9">Putative DNA (Cytosine-5-)-methyltransferase</fullName>
        <ecNumber evidence="9">2.1.1.37</ecNumber>
    </submittedName>
</protein>
<sequence>MLILLFFPTKRKRIMGHGNQIIGEDADAIHLPNPMIGFRTPADLCQIHRSLPDAVTGPPYCYYENVALTPKGVWGTISRFLYDKKGNVHNLPIKNRFPLIPLPPQTIVDAFPMTRRWWPTWDDRTKLNCLQTCTAGATITDRIMMALKDYDEDEMPPESVHRCVLYECCKWNLVWIDSGLSPVSFERSISQWHQCPLSLFSGFGGAEIALYRLGIPMKNVVSVEISEVSRNVVRCWWEQTNQGGNMYHLADVQELNVDFLEPYISSFGGFDLVSGGSPCNNLAGSNRHHRDGLKDVSSETGTYGDFLTVGPSVENS</sequence>
<keyword evidence="4" id="KW-0949">S-adenosyl-L-methionine</keyword>
<evidence type="ECO:0000256" key="5">
    <source>
        <dbReference type="ARBA" id="ARBA00022737"/>
    </source>
</evidence>
<evidence type="ECO:0000313" key="9">
    <source>
        <dbReference type="EMBL" id="PRQ55247.1"/>
    </source>
</evidence>
<dbReference type="Gene3D" id="3.40.50.150">
    <property type="entry name" value="Vaccinia Virus protein VP39"/>
    <property type="match status" value="1"/>
</dbReference>
<keyword evidence="3 9" id="KW-0808">Transferase</keyword>
<dbReference type="Gramene" id="PRQ55247">
    <property type="protein sequence ID" value="PRQ55247"/>
    <property type="gene ID" value="RchiOBHm_Chr1g0322481"/>
</dbReference>
<evidence type="ECO:0000256" key="3">
    <source>
        <dbReference type="ARBA" id="ARBA00022679"/>
    </source>
</evidence>
<dbReference type="PANTHER" id="PTHR23068:SF25">
    <property type="entry name" value="DNA (CYTOSINE-5)-METHYLTRANSFERASE DRM2"/>
    <property type="match status" value="1"/>
</dbReference>
<dbReference type="InterPro" id="IPR030380">
    <property type="entry name" value="SAM_MeTfrase_DRM"/>
</dbReference>
<keyword evidence="2 9" id="KW-0489">Methyltransferase</keyword>
<reference evidence="9 10" key="1">
    <citation type="journal article" date="2018" name="Nat. Genet.">
        <title>The Rosa genome provides new insights in the design of modern roses.</title>
        <authorList>
            <person name="Bendahmane M."/>
        </authorList>
    </citation>
    <scope>NUCLEOTIDE SEQUENCE [LARGE SCALE GENOMIC DNA]</scope>
    <source>
        <strain evidence="10">cv. Old Blush</strain>
    </source>
</reference>
<name>A0A2P6S988_ROSCH</name>
<evidence type="ECO:0000256" key="6">
    <source>
        <dbReference type="ARBA" id="ARBA00023125"/>
    </source>
</evidence>
<gene>
    <name evidence="9" type="ORF">RchiOBHm_Chr1g0322481</name>
</gene>
<feature type="domain" description="SAM-dependent MTase DRM-type" evidence="8">
    <location>
        <begin position="47"/>
        <end position="316"/>
    </location>
</feature>
<organism evidence="9 10">
    <name type="scientific">Rosa chinensis</name>
    <name type="common">China rose</name>
    <dbReference type="NCBI Taxonomy" id="74649"/>
    <lineage>
        <taxon>Eukaryota</taxon>
        <taxon>Viridiplantae</taxon>
        <taxon>Streptophyta</taxon>
        <taxon>Embryophyta</taxon>
        <taxon>Tracheophyta</taxon>
        <taxon>Spermatophyta</taxon>
        <taxon>Magnoliopsida</taxon>
        <taxon>eudicotyledons</taxon>
        <taxon>Gunneridae</taxon>
        <taxon>Pentapetalae</taxon>
        <taxon>rosids</taxon>
        <taxon>fabids</taxon>
        <taxon>Rosales</taxon>
        <taxon>Rosaceae</taxon>
        <taxon>Rosoideae</taxon>
        <taxon>Rosoideae incertae sedis</taxon>
        <taxon>Rosa</taxon>
    </lineage>
</organism>
<evidence type="ECO:0000313" key="10">
    <source>
        <dbReference type="Proteomes" id="UP000238479"/>
    </source>
</evidence>
<dbReference type="EC" id="2.1.1.37" evidence="9"/>
<dbReference type="PANTHER" id="PTHR23068">
    <property type="entry name" value="DNA CYTOSINE-5- -METHYLTRANSFERASE 3-RELATED"/>
    <property type="match status" value="1"/>
</dbReference>
<comment type="subcellular location">
    <subcellularLocation>
        <location evidence="1">Nucleus</location>
    </subcellularLocation>
</comment>
<keyword evidence="10" id="KW-1185">Reference proteome</keyword>
<accession>A0A2P6S988</accession>
<evidence type="ECO:0000259" key="8">
    <source>
        <dbReference type="PROSITE" id="PS51680"/>
    </source>
</evidence>
<dbReference type="GO" id="GO:0005634">
    <property type="term" value="C:nucleus"/>
    <property type="evidence" value="ECO:0007669"/>
    <property type="project" value="UniProtKB-SubCell"/>
</dbReference>
<evidence type="ECO:0000256" key="4">
    <source>
        <dbReference type="ARBA" id="ARBA00022691"/>
    </source>
</evidence>
<evidence type="ECO:0000256" key="2">
    <source>
        <dbReference type="ARBA" id="ARBA00022603"/>
    </source>
</evidence>
<keyword evidence="7" id="KW-0539">Nucleus</keyword>
<dbReference type="GO" id="GO:0003677">
    <property type="term" value="F:DNA binding"/>
    <property type="evidence" value="ECO:0007669"/>
    <property type="project" value="UniProtKB-KW"/>
</dbReference>
<dbReference type="GO" id="GO:0032259">
    <property type="term" value="P:methylation"/>
    <property type="evidence" value="ECO:0007669"/>
    <property type="project" value="UniProtKB-KW"/>
</dbReference>
<dbReference type="EMBL" id="PDCK01000039">
    <property type="protein sequence ID" value="PRQ55247.1"/>
    <property type="molecule type" value="Genomic_DNA"/>
</dbReference>
<dbReference type="PROSITE" id="PS51680">
    <property type="entry name" value="SAM_MT_DRM"/>
    <property type="match status" value="1"/>
</dbReference>
<dbReference type="InterPro" id="IPR050390">
    <property type="entry name" value="C5-Methyltransferase"/>
</dbReference>